<dbReference type="Gene3D" id="1.20.1250.20">
    <property type="entry name" value="MFS general substrate transporter like domains"/>
    <property type="match status" value="1"/>
</dbReference>
<dbReference type="EMBL" id="JAHBOM010000023">
    <property type="protein sequence ID" value="MBU8826208.1"/>
    <property type="molecule type" value="Genomic_DNA"/>
</dbReference>
<dbReference type="RefSeq" id="WP_214395703.1">
    <property type="nucleotide sequence ID" value="NZ_JAHBOL010000025.1"/>
</dbReference>
<evidence type="ECO:0000256" key="2">
    <source>
        <dbReference type="ARBA" id="ARBA00022448"/>
    </source>
</evidence>
<dbReference type="PROSITE" id="PS00217">
    <property type="entry name" value="SUGAR_TRANSPORT_2"/>
    <property type="match status" value="1"/>
</dbReference>
<dbReference type="InterPro" id="IPR020846">
    <property type="entry name" value="MFS_dom"/>
</dbReference>
<keyword evidence="4 7" id="KW-0812">Transmembrane</keyword>
<dbReference type="NCBIfam" id="TIGR00711">
    <property type="entry name" value="efflux_EmrB"/>
    <property type="match status" value="1"/>
</dbReference>
<reference evidence="9 10" key="1">
    <citation type="submission" date="2021-05" db="EMBL/GenBank/DDBJ databases">
        <title>Draft Genome Sequences of Clinical Respiratory Isolates of Mycobacterium goodii Recovered in Ireland.</title>
        <authorList>
            <person name="Flanagan P.R."/>
            <person name="Mok S."/>
            <person name="Roycroft E."/>
            <person name="Rogers T.R."/>
            <person name="Fitzgibbon M."/>
        </authorList>
    </citation>
    <scope>NUCLEOTIDE SEQUENCE [LARGE SCALE GENOMIC DNA]</scope>
    <source>
        <strain evidence="9 10">14IE55</strain>
    </source>
</reference>
<name>A0ABS6HXZ3_MYCGD</name>
<evidence type="ECO:0000256" key="1">
    <source>
        <dbReference type="ARBA" id="ARBA00004651"/>
    </source>
</evidence>
<feature type="transmembrane region" description="Helical" evidence="7">
    <location>
        <begin position="374"/>
        <end position="393"/>
    </location>
</feature>
<dbReference type="SUPFAM" id="SSF103473">
    <property type="entry name" value="MFS general substrate transporter"/>
    <property type="match status" value="1"/>
</dbReference>
<feature type="domain" description="Major facilitator superfamily (MFS) profile" evidence="8">
    <location>
        <begin position="25"/>
        <end position="503"/>
    </location>
</feature>
<feature type="transmembrane region" description="Helical" evidence="7">
    <location>
        <begin position="119"/>
        <end position="140"/>
    </location>
</feature>
<dbReference type="InterPro" id="IPR004638">
    <property type="entry name" value="EmrB-like"/>
</dbReference>
<sequence length="687" mass="72525">MTSSPASAPPQPPEVLLSTRRRNLVFLAVLLGMLLAALDQTIVATALPTVVADLGGAGHQSWVVTSYLLASTIVTAVVGKVGDLFGRKVVFQAAVLFFLVGSVLCGLSGSMSMLVASRALQGIGGGAMMVTATALIGEVIPLRDRGRYQGALGAVFGVTTVIGPLLGGFFTDHLSWRWAFWINVPVGIVVLIVAASAIPALVRSGRRPAIDYLGILFVGLGASGLTLATSWGGGEYAWTSPTIIGLFIGSAIALVLFVRAENRAAEPILPMRLFRSPVFTVCCVLSFIVGFAMLGALTFLPTFMQFVDGVSATESGLRTLPMVAGLLITSTGSGALVGRTGRYKIFPVLGTAVMVVGFLLLSRMDATTPFGVQSLYLFILGTGIGLCMQVLILTVQNTSSFDDLGVATSGVTFFRTIGSSFGAAIFGSLFANFLSDRLVSAVMRSGAPPAAGESPKVLHELPVDVAAPIVEAYADSLGLVFMCAAPVAALGFFVALLLKEVPLQELDSSARVDLGEGFGMPSTESAEKVLETTISRIMRNSPEIRLRTVAGRPGCELDVAGLWALLQIYRHSQVFGSARLTEIADRLRVPYEVFEPIFNRIVAGGYALRTGDQLWLTQAGLRQVDAVSTALVGRIIEKLEKSPSFDGRPDRGQVEAALERIAHRLLVQRDWADDRAELASAASAPSP</sequence>
<dbReference type="PANTHER" id="PTHR23501">
    <property type="entry name" value="MAJOR FACILITATOR SUPERFAMILY"/>
    <property type="match status" value="1"/>
</dbReference>
<proteinExistence type="predicted"/>
<dbReference type="PROSITE" id="PS50850">
    <property type="entry name" value="MFS"/>
    <property type="match status" value="1"/>
</dbReference>
<evidence type="ECO:0000256" key="6">
    <source>
        <dbReference type="ARBA" id="ARBA00023136"/>
    </source>
</evidence>
<dbReference type="InterPro" id="IPR036259">
    <property type="entry name" value="MFS_trans_sf"/>
</dbReference>
<evidence type="ECO:0000256" key="7">
    <source>
        <dbReference type="SAM" id="Phobius"/>
    </source>
</evidence>
<evidence type="ECO:0000259" key="8">
    <source>
        <dbReference type="PROSITE" id="PS50850"/>
    </source>
</evidence>
<organism evidence="9 10">
    <name type="scientific">Mycolicibacterium goodii</name>
    <name type="common">Mycobacterium goodii</name>
    <dbReference type="NCBI Taxonomy" id="134601"/>
    <lineage>
        <taxon>Bacteria</taxon>
        <taxon>Bacillati</taxon>
        <taxon>Actinomycetota</taxon>
        <taxon>Actinomycetes</taxon>
        <taxon>Mycobacteriales</taxon>
        <taxon>Mycobacteriaceae</taxon>
        <taxon>Mycolicibacterium</taxon>
    </lineage>
</organism>
<dbReference type="Proteomes" id="UP000696413">
    <property type="component" value="Unassembled WGS sequence"/>
</dbReference>
<accession>A0ABS6HXZ3</accession>
<keyword evidence="3" id="KW-1003">Cell membrane</keyword>
<feature type="transmembrane region" description="Helical" evidence="7">
    <location>
        <begin position="345"/>
        <end position="362"/>
    </location>
</feature>
<dbReference type="InterPro" id="IPR011701">
    <property type="entry name" value="MFS"/>
</dbReference>
<evidence type="ECO:0000256" key="3">
    <source>
        <dbReference type="ARBA" id="ARBA00022475"/>
    </source>
</evidence>
<dbReference type="Pfam" id="PF07690">
    <property type="entry name" value="MFS_1"/>
    <property type="match status" value="1"/>
</dbReference>
<feature type="transmembrane region" description="Helical" evidence="7">
    <location>
        <begin position="152"/>
        <end position="170"/>
    </location>
</feature>
<evidence type="ECO:0000256" key="4">
    <source>
        <dbReference type="ARBA" id="ARBA00022692"/>
    </source>
</evidence>
<dbReference type="PRINTS" id="PR01036">
    <property type="entry name" value="TCRTETB"/>
</dbReference>
<keyword evidence="10" id="KW-1185">Reference proteome</keyword>
<feature type="transmembrane region" description="Helical" evidence="7">
    <location>
        <begin position="237"/>
        <end position="258"/>
    </location>
</feature>
<protein>
    <submittedName>
        <fullName evidence="9">MFS transporter</fullName>
    </submittedName>
</protein>
<feature type="transmembrane region" description="Helical" evidence="7">
    <location>
        <begin position="413"/>
        <end position="434"/>
    </location>
</feature>
<comment type="caution">
    <text evidence="9">The sequence shown here is derived from an EMBL/GenBank/DDBJ whole genome shotgun (WGS) entry which is preliminary data.</text>
</comment>
<dbReference type="CDD" id="cd17502">
    <property type="entry name" value="MFS_Azr1_MDR_like"/>
    <property type="match status" value="1"/>
</dbReference>
<feature type="transmembrane region" description="Helical" evidence="7">
    <location>
        <begin position="90"/>
        <end position="113"/>
    </location>
</feature>
<keyword evidence="6 7" id="KW-0472">Membrane</keyword>
<feature type="transmembrane region" description="Helical" evidence="7">
    <location>
        <begin position="24"/>
        <end position="47"/>
    </location>
</feature>
<evidence type="ECO:0000313" key="10">
    <source>
        <dbReference type="Proteomes" id="UP000696413"/>
    </source>
</evidence>
<feature type="transmembrane region" description="Helical" evidence="7">
    <location>
        <begin position="59"/>
        <end position="78"/>
    </location>
</feature>
<feature type="transmembrane region" description="Helical" evidence="7">
    <location>
        <begin position="209"/>
        <end position="231"/>
    </location>
</feature>
<keyword evidence="5 7" id="KW-1133">Transmembrane helix</keyword>
<dbReference type="Gene3D" id="1.20.1720.10">
    <property type="entry name" value="Multidrug resistance protein D"/>
    <property type="match status" value="1"/>
</dbReference>
<feature type="transmembrane region" description="Helical" evidence="7">
    <location>
        <begin position="477"/>
        <end position="498"/>
    </location>
</feature>
<keyword evidence="2" id="KW-0813">Transport</keyword>
<evidence type="ECO:0000313" key="9">
    <source>
        <dbReference type="EMBL" id="MBU8826208.1"/>
    </source>
</evidence>
<dbReference type="PANTHER" id="PTHR23501:SF197">
    <property type="entry name" value="COMD"/>
    <property type="match status" value="1"/>
</dbReference>
<dbReference type="InterPro" id="IPR005829">
    <property type="entry name" value="Sugar_transporter_CS"/>
</dbReference>
<gene>
    <name evidence="9" type="ORF">KL859_25455</name>
</gene>
<evidence type="ECO:0000256" key="5">
    <source>
        <dbReference type="ARBA" id="ARBA00022989"/>
    </source>
</evidence>
<comment type="subcellular location">
    <subcellularLocation>
        <location evidence="1">Cell membrane</location>
        <topology evidence="1">Multi-pass membrane protein</topology>
    </subcellularLocation>
</comment>
<feature type="transmembrane region" description="Helical" evidence="7">
    <location>
        <begin position="176"/>
        <end position="202"/>
    </location>
</feature>
<feature type="transmembrane region" description="Helical" evidence="7">
    <location>
        <begin position="278"/>
        <end position="300"/>
    </location>
</feature>